<feature type="compositionally biased region" description="Basic and acidic residues" evidence="1">
    <location>
        <begin position="55"/>
        <end position="102"/>
    </location>
</feature>
<keyword evidence="2" id="KW-0472">Membrane</keyword>
<dbReference type="PROSITE" id="PS51257">
    <property type="entry name" value="PROKAR_LIPOPROTEIN"/>
    <property type="match status" value="1"/>
</dbReference>
<name>A0A9P6KYE6_9MICR</name>
<organism evidence="3 4">
    <name type="scientific">Nosema granulosis</name>
    <dbReference type="NCBI Taxonomy" id="83296"/>
    <lineage>
        <taxon>Eukaryota</taxon>
        <taxon>Fungi</taxon>
        <taxon>Fungi incertae sedis</taxon>
        <taxon>Microsporidia</taxon>
        <taxon>Nosematidae</taxon>
        <taxon>Nosema</taxon>
    </lineage>
</organism>
<sequence length="462" mass="54405">MKISNSVILIALLFLFIVGCYYTLKTKKNSSTKDVNKNKENTKEMPFENLFKKENLQKKDDENVPHNINLDKKEVEKNEDINEKTTKETFDSQENLQKKDDENVTNVSQNIDKEVQEEQSIKKTEKKIKEKKNNPVTKSANINNPLSKSQINEQNLSKSEKNTDKNKKPCNIQTKVLKSLESSKENEVKKNTQKKLIIFDPKLVDTSKFSNRDFISMFLKVCGDKNIRVYSNNVIEKCNYLFCFRKFYQEAVFCKLKKNEESIFNYLSNAPTDKTEDYDDEDYFYFLNKRSQALFYIKDMIVKGNNIMGSYLYTNMMDIVSEFPKRKIIAGASSFEHVIGQYYLSLIYFTLERMMVYVQKNSLKVGFIYSQIKNTLMGNKDKLRNQRALKMSQQFFKYAFKELSLPEIRKNDKYDEFKNFVIQDENLRALNDISISFEGYINDVPFSIVEHVFNCFYVVVFN</sequence>
<evidence type="ECO:0000256" key="1">
    <source>
        <dbReference type="SAM" id="MobiDB-lite"/>
    </source>
</evidence>
<accession>A0A9P6KYE6</accession>
<evidence type="ECO:0000313" key="4">
    <source>
        <dbReference type="Proteomes" id="UP000740883"/>
    </source>
</evidence>
<feature type="transmembrane region" description="Helical" evidence="2">
    <location>
        <begin position="6"/>
        <end position="24"/>
    </location>
</feature>
<feature type="compositionally biased region" description="Basic and acidic residues" evidence="1">
    <location>
        <begin position="158"/>
        <end position="167"/>
    </location>
</feature>
<feature type="compositionally biased region" description="Basic and acidic residues" evidence="1">
    <location>
        <begin position="111"/>
        <end position="133"/>
    </location>
</feature>
<keyword evidence="4" id="KW-1185">Reference proteome</keyword>
<protein>
    <submittedName>
        <fullName evidence="3">Uncharacterized protein</fullName>
    </submittedName>
</protein>
<comment type="caution">
    <text evidence="3">The sequence shown here is derived from an EMBL/GenBank/DDBJ whole genome shotgun (WGS) entry which is preliminary data.</text>
</comment>
<gene>
    <name evidence="3" type="ORF">NGRA_1662</name>
</gene>
<reference evidence="3 4" key="1">
    <citation type="journal article" date="2020" name="Genome Biol. Evol.">
        <title>Comparative genomics of strictly vertically transmitted, feminizing microsporidia endosymbionts of amphipod crustaceans.</title>
        <authorList>
            <person name="Cormier A."/>
            <person name="Chebbi M.A."/>
            <person name="Giraud I."/>
            <person name="Wattier R."/>
            <person name="Teixeira M."/>
            <person name="Gilbert C."/>
            <person name="Rigaud T."/>
            <person name="Cordaux R."/>
        </authorList>
    </citation>
    <scope>NUCLEOTIDE SEQUENCE [LARGE SCALE GENOMIC DNA]</scope>
    <source>
        <strain evidence="3 4">Ou3-Ou53</strain>
    </source>
</reference>
<proteinExistence type="predicted"/>
<keyword evidence="2" id="KW-1133">Transmembrane helix</keyword>
<feature type="compositionally biased region" description="Polar residues" evidence="1">
    <location>
        <begin position="139"/>
        <end position="157"/>
    </location>
</feature>
<dbReference type="EMBL" id="SBJO01000120">
    <property type="protein sequence ID" value="KAF9762923.1"/>
    <property type="molecule type" value="Genomic_DNA"/>
</dbReference>
<evidence type="ECO:0000313" key="3">
    <source>
        <dbReference type="EMBL" id="KAF9762923.1"/>
    </source>
</evidence>
<dbReference type="Proteomes" id="UP000740883">
    <property type="component" value="Unassembled WGS sequence"/>
</dbReference>
<keyword evidence="2" id="KW-0812">Transmembrane</keyword>
<evidence type="ECO:0000256" key="2">
    <source>
        <dbReference type="SAM" id="Phobius"/>
    </source>
</evidence>
<dbReference type="AlphaFoldDB" id="A0A9P6KYE6"/>
<feature type="region of interest" description="Disordered" evidence="1">
    <location>
        <begin position="55"/>
        <end position="168"/>
    </location>
</feature>